<dbReference type="PANTHER" id="PTHR48106">
    <property type="entry name" value="QUINONE OXIDOREDUCTASE PIG3-RELATED"/>
    <property type="match status" value="1"/>
</dbReference>
<dbReference type="Gene3D" id="3.40.50.720">
    <property type="entry name" value="NAD(P)-binding Rossmann-like Domain"/>
    <property type="match status" value="1"/>
</dbReference>
<name>A0A543N9E7_9ACTN</name>
<proteinExistence type="predicted"/>
<dbReference type="SUPFAM" id="SSF50129">
    <property type="entry name" value="GroES-like"/>
    <property type="match status" value="1"/>
</dbReference>
<evidence type="ECO:0000256" key="3">
    <source>
        <dbReference type="SAM" id="MobiDB-lite"/>
    </source>
</evidence>
<dbReference type="GO" id="GO:0070402">
    <property type="term" value="F:NADPH binding"/>
    <property type="evidence" value="ECO:0007669"/>
    <property type="project" value="TreeGrafter"/>
</dbReference>
<dbReference type="Pfam" id="PF00107">
    <property type="entry name" value="ADH_zinc_N"/>
    <property type="match status" value="1"/>
</dbReference>
<dbReference type="SUPFAM" id="SSF51735">
    <property type="entry name" value="NAD(P)-binding Rossmann-fold domains"/>
    <property type="match status" value="1"/>
</dbReference>
<dbReference type="GO" id="GO:0003960">
    <property type="term" value="F:quinone reductase (NADPH) activity"/>
    <property type="evidence" value="ECO:0007669"/>
    <property type="project" value="TreeGrafter"/>
</dbReference>
<evidence type="ECO:0000313" key="5">
    <source>
        <dbReference type="EMBL" id="TQN28454.1"/>
    </source>
</evidence>
<keyword evidence="6" id="KW-1185">Reference proteome</keyword>
<dbReference type="InterPro" id="IPR020843">
    <property type="entry name" value="ER"/>
</dbReference>
<evidence type="ECO:0000313" key="6">
    <source>
        <dbReference type="Proteomes" id="UP000317422"/>
    </source>
</evidence>
<dbReference type="SMART" id="SM00829">
    <property type="entry name" value="PKS_ER"/>
    <property type="match status" value="1"/>
</dbReference>
<dbReference type="InterPro" id="IPR011032">
    <property type="entry name" value="GroES-like_sf"/>
</dbReference>
<dbReference type="RefSeq" id="WP_141925507.1">
    <property type="nucleotide sequence ID" value="NZ_VFQC01000002.1"/>
</dbReference>
<reference evidence="5 6" key="1">
    <citation type="submission" date="2019-06" db="EMBL/GenBank/DDBJ databases">
        <title>Sequencing the genomes of 1000 actinobacteria strains.</title>
        <authorList>
            <person name="Klenk H.-P."/>
        </authorList>
    </citation>
    <scope>NUCLEOTIDE SEQUENCE [LARGE SCALE GENOMIC DNA]</scope>
    <source>
        <strain evidence="5 6">DSM 45015</strain>
    </source>
</reference>
<accession>A0A543N9E7</accession>
<dbReference type="GO" id="GO:0005829">
    <property type="term" value="C:cytosol"/>
    <property type="evidence" value="ECO:0007669"/>
    <property type="project" value="TreeGrafter"/>
</dbReference>
<protein>
    <submittedName>
        <fullName evidence="5">NADPH2:quinone reductase</fullName>
    </submittedName>
</protein>
<keyword evidence="2" id="KW-0560">Oxidoreductase</keyword>
<evidence type="ECO:0000256" key="1">
    <source>
        <dbReference type="ARBA" id="ARBA00022857"/>
    </source>
</evidence>
<organism evidence="5 6">
    <name type="scientific">Haloactinospora alba</name>
    <dbReference type="NCBI Taxonomy" id="405555"/>
    <lineage>
        <taxon>Bacteria</taxon>
        <taxon>Bacillati</taxon>
        <taxon>Actinomycetota</taxon>
        <taxon>Actinomycetes</taxon>
        <taxon>Streptosporangiales</taxon>
        <taxon>Nocardiopsidaceae</taxon>
        <taxon>Haloactinospora</taxon>
    </lineage>
</organism>
<dbReference type="Pfam" id="PF08240">
    <property type="entry name" value="ADH_N"/>
    <property type="match status" value="1"/>
</dbReference>
<evidence type="ECO:0000259" key="4">
    <source>
        <dbReference type="SMART" id="SM00829"/>
    </source>
</evidence>
<dbReference type="Proteomes" id="UP000317422">
    <property type="component" value="Unassembled WGS sequence"/>
</dbReference>
<dbReference type="AlphaFoldDB" id="A0A543N9E7"/>
<feature type="region of interest" description="Disordered" evidence="3">
    <location>
        <begin position="1"/>
        <end position="27"/>
    </location>
</feature>
<dbReference type="PANTHER" id="PTHR48106:SF13">
    <property type="entry name" value="QUINONE OXIDOREDUCTASE-RELATED"/>
    <property type="match status" value="1"/>
</dbReference>
<dbReference type="CDD" id="cd08244">
    <property type="entry name" value="MDR_enoyl_red"/>
    <property type="match status" value="1"/>
</dbReference>
<keyword evidence="1" id="KW-0521">NADP</keyword>
<dbReference type="Gene3D" id="3.90.180.10">
    <property type="entry name" value="Medium-chain alcohol dehydrogenases, catalytic domain"/>
    <property type="match status" value="1"/>
</dbReference>
<dbReference type="InterPro" id="IPR013154">
    <property type="entry name" value="ADH-like_N"/>
</dbReference>
<feature type="domain" description="Enoyl reductase (ER)" evidence="4">
    <location>
        <begin position="10"/>
        <end position="333"/>
    </location>
</feature>
<dbReference type="EMBL" id="VFQC01000002">
    <property type="protein sequence ID" value="TQN28454.1"/>
    <property type="molecule type" value="Genomic_DNA"/>
</dbReference>
<dbReference type="GO" id="GO:0035925">
    <property type="term" value="F:mRNA 3'-UTR AU-rich region binding"/>
    <property type="evidence" value="ECO:0007669"/>
    <property type="project" value="TreeGrafter"/>
</dbReference>
<comment type="caution">
    <text evidence="5">The sequence shown here is derived from an EMBL/GenBank/DDBJ whole genome shotgun (WGS) entry which is preliminary data.</text>
</comment>
<dbReference type="InterPro" id="IPR013149">
    <property type="entry name" value="ADH-like_C"/>
</dbReference>
<sequence length="335" mass="34230">MRAIQVHEFGGPEVLTPEQVPAPSPGPGEVVVETAAANVMYLDTQLRSGWGQEHFPVRPPYVPGNGAAGRVAVVGDGVDPAWVGTEVVTPTGTRDPGTGLAAVPTHGYAEQALAPADGLIPLPEGVDAHTALALLHDGPTAISVSEDARIEPGDRVLVTAATGGAGSLLVQLARNAGARVIGAARGERKRELARELGAEATVDYSSPDWVERVRGVSGGDGPSVVIDGAGGPLGRQAFDSVAAGGRFVTYGATGGEFADVDPAAAQRRGISVTTLFDLPRLDAAGKGKVTTRALEQAAAGHLRPVIGQTLDLERASEAHTALEQRSTVGKTLLVV</sequence>
<gene>
    <name evidence="5" type="ORF">FHX37_3799</name>
</gene>
<dbReference type="InterPro" id="IPR036291">
    <property type="entry name" value="NAD(P)-bd_dom_sf"/>
</dbReference>
<evidence type="ECO:0000256" key="2">
    <source>
        <dbReference type="ARBA" id="ARBA00023002"/>
    </source>
</evidence>
<dbReference type="OrthoDB" id="9780520at2"/>